<evidence type="ECO:0000313" key="2">
    <source>
        <dbReference type="EMBL" id="KAH0932676.1"/>
    </source>
</evidence>
<name>A0ABQ8DW50_BRANA</name>
<dbReference type="EMBL" id="JAGKQM010000003">
    <property type="protein sequence ID" value="KAH0932676.1"/>
    <property type="molecule type" value="Genomic_DNA"/>
</dbReference>
<evidence type="ECO:0000313" key="3">
    <source>
        <dbReference type="Proteomes" id="UP000824890"/>
    </source>
</evidence>
<keyword evidence="1" id="KW-0732">Signal</keyword>
<gene>
    <name evidence="2" type="ORF">HID58_009793</name>
</gene>
<evidence type="ECO:0000256" key="1">
    <source>
        <dbReference type="SAM" id="SignalP"/>
    </source>
</evidence>
<accession>A0ABQ8DW50</accession>
<dbReference type="Pfam" id="PF20431">
    <property type="entry name" value="E_motif"/>
    <property type="match status" value="1"/>
</dbReference>
<proteinExistence type="predicted"/>
<reference evidence="2 3" key="1">
    <citation type="submission" date="2021-05" db="EMBL/GenBank/DDBJ databases">
        <title>Genome Assembly of Synthetic Allotetraploid Brassica napus Reveals Homoeologous Exchanges between Subgenomes.</title>
        <authorList>
            <person name="Davis J.T."/>
        </authorList>
    </citation>
    <scope>NUCLEOTIDE SEQUENCE [LARGE SCALE GENOMIC DNA]</scope>
    <source>
        <strain evidence="3">cv. Da-Ae</strain>
        <tissue evidence="2">Seedling</tissue>
    </source>
</reference>
<organism evidence="2 3">
    <name type="scientific">Brassica napus</name>
    <name type="common">Rape</name>
    <dbReference type="NCBI Taxonomy" id="3708"/>
    <lineage>
        <taxon>Eukaryota</taxon>
        <taxon>Viridiplantae</taxon>
        <taxon>Streptophyta</taxon>
        <taxon>Embryophyta</taxon>
        <taxon>Tracheophyta</taxon>
        <taxon>Spermatophyta</taxon>
        <taxon>Magnoliopsida</taxon>
        <taxon>eudicotyledons</taxon>
        <taxon>Gunneridae</taxon>
        <taxon>Pentapetalae</taxon>
        <taxon>rosids</taxon>
        <taxon>malvids</taxon>
        <taxon>Brassicales</taxon>
        <taxon>Brassicaceae</taxon>
        <taxon>Brassiceae</taxon>
        <taxon>Brassica</taxon>
    </lineage>
</organism>
<dbReference type="PANTHER" id="PTHR47926">
    <property type="entry name" value="PENTATRICOPEPTIDE REPEAT-CONTAINING PROTEIN"/>
    <property type="match status" value="1"/>
</dbReference>
<sequence>MHFRWNSNSSKQWLLPIYGALLSACNVHGEEVAKKIIETGTDDAGTYVMMSNLYSASGKGEEAVEMRMKMKMKMKKRELKKQPKYSWITVGNQMHTFIVADMSHLLFEALGSVVTDLGNKMRMNMTTEAVEYEFLAI</sequence>
<dbReference type="PROSITE" id="PS51257">
    <property type="entry name" value="PROKAR_LIPOPROTEIN"/>
    <property type="match status" value="1"/>
</dbReference>
<protein>
    <recommendedName>
        <fullName evidence="4">Pentatricopeptide repeat-containing protein</fullName>
    </recommendedName>
</protein>
<dbReference type="PANTHER" id="PTHR47926:SF342">
    <property type="entry name" value="TETRATRICOPEPTIDE-LIKE HELICAL DOMAIN-CONTAINING PROTEIN-RELATED"/>
    <property type="match status" value="1"/>
</dbReference>
<dbReference type="InterPro" id="IPR046848">
    <property type="entry name" value="E_motif"/>
</dbReference>
<evidence type="ECO:0008006" key="4">
    <source>
        <dbReference type="Google" id="ProtNLM"/>
    </source>
</evidence>
<dbReference type="Proteomes" id="UP000824890">
    <property type="component" value="Unassembled WGS sequence"/>
</dbReference>
<feature type="signal peptide" evidence="1">
    <location>
        <begin position="1"/>
        <end position="29"/>
    </location>
</feature>
<dbReference type="InterPro" id="IPR046960">
    <property type="entry name" value="PPR_At4g14850-like_plant"/>
</dbReference>
<comment type="caution">
    <text evidence="2">The sequence shown here is derived from an EMBL/GenBank/DDBJ whole genome shotgun (WGS) entry which is preliminary data.</text>
</comment>
<keyword evidence="3" id="KW-1185">Reference proteome</keyword>
<feature type="chain" id="PRO_5045552166" description="Pentatricopeptide repeat-containing protein" evidence="1">
    <location>
        <begin position="30"/>
        <end position="137"/>
    </location>
</feature>